<dbReference type="InterPro" id="IPR036388">
    <property type="entry name" value="WH-like_DNA-bd_sf"/>
</dbReference>
<dbReference type="Proteomes" id="UP001501788">
    <property type="component" value="Unassembled WGS sequence"/>
</dbReference>
<feature type="domain" description="HTH lysR-type" evidence="5">
    <location>
        <begin position="1"/>
        <end position="58"/>
    </location>
</feature>
<organism evidence="6 7">
    <name type="scientific">Acidovorax lacteus</name>
    <dbReference type="NCBI Taxonomy" id="1924988"/>
    <lineage>
        <taxon>Bacteria</taxon>
        <taxon>Pseudomonadati</taxon>
        <taxon>Pseudomonadota</taxon>
        <taxon>Betaproteobacteria</taxon>
        <taxon>Burkholderiales</taxon>
        <taxon>Comamonadaceae</taxon>
        <taxon>Acidovorax</taxon>
    </lineage>
</organism>
<evidence type="ECO:0000313" key="7">
    <source>
        <dbReference type="Proteomes" id="UP001501788"/>
    </source>
</evidence>
<comment type="similarity">
    <text evidence="1">Belongs to the LysR transcriptional regulatory family.</text>
</comment>
<dbReference type="PANTHER" id="PTHR30126:SF40">
    <property type="entry name" value="HTH-TYPE TRANSCRIPTIONAL REGULATOR GLTR"/>
    <property type="match status" value="1"/>
</dbReference>
<dbReference type="SUPFAM" id="SSF53850">
    <property type="entry name" value="Periplasmic binding protein-like II"/>
    <property type="match status" value="1"/>
</dbReference>
<comment type="caution">
    <text evidence="6">The sequence shown here is derived from an EMBL/GenBank/DDBJ whole genome shotgun (WGS) entry which is preliminary data.</text>
</comment>
<dbReference type="InterPro" id="IPR036390">
    <property type="entry name" value="WH_DNA-bd_sf"/>
</dbReference>
<dbReference type="PRINTS" id="PR00039">
    <property type="entry name" value="HTHLYSR"/>
</dbReference>
<gene>
    <name evidence="6" type="ORF">GCM10023090_19080</name>
</gene>
<dbReference type="RefSeq" id="WP_345063914.1">
    <property type="nucleotide sequence ID" value="NZ_BAABEX010000013.1"/>
</dbReference>
<name>A0ABP8L9R8_9BURK</name>
<keyword evidence="3" id="KW-0238">DNA-binding</keyword>
<dbReference type="Gene3D" id="1.10.10.10">
    <property type="entry name" value="Winged helix-like DNA-binding domain superfamily/Winged helix DNA-binding domain"/>
    <property type="match status" value="1"/>
</dbReference>
<reference evidence="7" key="1">
    <citation type="journal article" date="2019" name="Int. J. Syst. Evol. Microbiol.">
        <title>The Global Catalogue of Microorganisms (GCM) 10K type strain sequencing project: providing services to taxonomists for standard genome sequencing and annotation.</title>
        <authorList>
            <consortium name="The Broad Institute Genomics Platform"/>
            <consortium name="The Broad Institute Genome Sequencing Center for Infectious Disease"/>
            <person name="Wu L."/>
            <person name="Ma J."/>
        </authorList>
    </citation>
    <scope>NUCLEOTIDE SEQUENCE [LARGE SCALE GENOMIC DNA]</scope>
    <source>
        <strain evidence="7">JCM 31890</strain>
    </source>
</reference>
<accession>A0ABP8L9R8</accession>
<evidence type="ECO:0000256" key="1">
    <source>
        <dbReference type="ARBA" id="ARBA00009437"/>
    </source>
</evidence>
<evidence type="ECO:0000313" key="6">
    <source>
        <dbReference type="EMBL" id="GAA4424925.1"/>
    </source>
</evidence>
<dbReference type="Gene3D" id="3.40.190.10">
    <property type="entry name" value="Periplasmic binding protein-like II"/>
    <property type="match status" value="2"/>
</dbReference>
<keyword evidence="4" id="KW-0804">Transcription</keyword>
<dbReference type="PROSITE" id="PS50931">
    <property type="entry name" value="HTH_LYSR"/>
    <property type="match status" value="1"/>
</dbReference>
<keyword evidence="7" id="KW-1185">Reference proteome</keyword>
<dbReference type="InterPro" id="IPR000847">
    <property type="entry name" value="LysR_HTH_N"/>
</dbReference>
<dbReference type="InterPro" id="IPR005119">
    <property type="entry name" value="LysR_subst-bd"/>
</dbReference>
<keyword evidence="2" id="KW-0805">Transcription regulation</keyword>
<protein>
    <submittedName>
        <fullName evidence="6">LysR substrate-binding domain-containing protein</fullName>
    </submittedName>
</protein>
<dbReference type="Pfam" id="PF00126">
    <property type="entry name" value="HTH_1"/>
    <property type="match status" value="1"/>
</dbReference>
<evidence type="ECO:0000259" key="5">
    <source>
        <dbReference type="PROSITE" id="PS50931"/>
    </source>
</evidence>
<proteinExistence type="inferred from homology"/>
<evidence type="ECO:0000256" key="3">
    <source>
        <dbReference type="ARBA" id="ARBA00023125"/>
    </source>
</evidence>
<evidence type="ECO:0000256" key="4">
    <source>
        <dbReference type="ARBA" id="ARBA00023163"/>
    </source>
</evidence>
<dbReference type="EMBL" id="BAABEX010000013">
    <property type="protein sequence ID" value="GAA4424925.1"/>
    <property type="molecule type" value="Genomic_DNA"/>
</dbReference>
<sequence length="282" mass="30671">MDFADLQTFRAVVEHGGISAAARRLHRVQSSVSARLAALETQLGMPLFKRQGRRLQLTPEGQRLYERSAPVVNELLALRQAMQRPQCPDLLRLGAMESTAAARLPRPLARLRAEHPGLELVLRTGTTQALIDQLHEGALDAVLVAGPVTQPAWCWTPVCVEELVLIAPQDLPQPSTLVCFAQGCAYRAVALAWARSQHPEVHSTVEIGSYHALIASVAAGMGMGLVPRSVLALSDAASVLQRPLAPVWARQTTWLVTRTAQRPPSLEALWTRIAQGAQELHA</sequence>
<dbReference type="Pfam" id="PF03466">
    <property type="entry name" value="LysR_substrate"/>
    <property type="match status" value="1"/>
</dbReference>
<dbReference type="PANTHER" id="PTHR30126">
    <property type="entry name" value="HTH-TYPE TRANSCRIPTIONAL REGULATOR"/>
    <property type="match status" value="1"/>
</dbReference>
<evidence type="ECO:0000256" key="2">
    <source>
        <dbReference type="ARBA" id="ARBA00023015"/>
    </source>
</evidence>
<dbReference type="SUPFAM" id="SSF46785">
    <property type="entry name" value="Winged helix' DNA-binding domain"/>
    <property type="match status" value="1"/>
</dbReference>